<organism evidence="2 3">
    <name type="scientific">Paenibacillus popilliae</name>
    <name type="common">Bacillus popilliae</name>
    <dbReference type="NCBI Taxonomy" id="78057"/>
    <lineage>
        <taxon>Bacteria</taxon>
        <taxon>Bacillati</taxon>
        <taxon>Bacillota</taxon>
        <taxon>Bacilli</taxon>
        <taxon>Bacillales</taxon>
        <taxon>Paenibacillaceae</taxon>
        <taxon>Paenibacillus</taxon>
    </lineage>
</organism>
<keyword evidence="1" id="KW-0472">Membrane</keyword>
<keyword evidence="1" id="KW-0812">Transmembrane</keyword>
<evidence type="ECO:0000256" key="1">
    <source>
        <dbReference type="SAM" id="Phobius"/>
    </source>
</evidence>
<sequence length="145" mass="16672">MLNVSAALRSHTSLSRTLFIVYSILTIIFYYSYGMLDYFRLNHSLELDTAIQYEKWSSTFGALFYYLFFIALLTIHFVYRNNMSGLHNYLVLIAALFIGMACINAVISFAIPLPMSKFGQPLIIVTVLLITDVIAMWLRNKEMTT</sequence>
<evidence type="ECO:0000313" key="2">
    <source>
        <dbReference type="EMBL" id="TQR46560.1"/>
    </source>
</evidence>
<dbReference type="Proteomes" id="UP000316208">
    <property type="component" value="Unassembled WGS sequence"/>
</dbReference>
<gene>
    <name evidence="2" type="ORF">C7Y44_02560</name>
</gene>
<feature type="transmembrane region" description="Helical" evidence="1">
    <location>
        <begin position="18"/>
        <end position="36"/>
    </location>
</feature>
<feature type="transmembrane region" description="Helical" evidence="1">
    <location>
        <begin position="90"/>
        <end position="112"/>
    </location>
</feature>
<keyword evidence="1" id="KW-1133">Transmembrane helix</keyword>
<feature type="transmembrane region" description="Helical" evidence="1">
    <location>
        <begin position="56"/>
        <end position="78"/>
    </location>
</feature>
<accession>A0ABY3AVB1</accession>
<evidence type="ECO:0000313" key="3">
    <source>
        <dbReference type="Proteomes" id="UP000316208"/>
    </source>
</evidence>
<reference evidence="2 3" key="1">
    <citation type="submission" date="2018-03" db="EMBL/GenBank/DDBJ databases">
        <title>Aerobic endospore-forming bacteria genome sequencing and assembly.</title>
        <authorList>
            <person name="Cavalcante D.A."/>
            <person name="Driks A."/>
            <person name="Putonti C."/>
            <person name="De-Souza M.T."/>
        </authorList>
    </citation>
    <scope>NUCLEOTIDE SEQUENCE [LARGE SCALE GENOMIC DNA]</scope>
    <source>
        <strain evidence="2 3">SDF0028</strain>
    </source>
</reference>
<dbReference type="EMBL" id="SADY01000001">
    <property type="protein sequence ID" value="TQR46560.1"/>
    <property type="molecule type" value="Genomic_DNA"/>
</dbReference>
<keyword evidence="3" id="KW-1185">Reference proteome</keyword>
<protein>
    <submittedName>
        <fullName evidence="2">Uncharacterized protein</fullName>
    </submittedName>
</protein>
<comment type="caution">
    <text evidence="2">The sequence shown here is derived from an EMBL/GenBank/DDBJ whole genome shotgun (WGS) entry which is preliminary data.</text>
</comment>
<dbReference type="RefSeq" id="WP_142542679.1">
    <property type="nucleotide sequence ID" value="NZ_SADY01000001.1"/>
</dbReference>
<name>A0ABY3AVB1_PAEPP</name>
<proteinExistence type="predicted"/>
<feature type="transmembrane region" description="Helical" evidence="1">
    <location>
        <begin position="118"/>
        <end position="138"/>
    </location>
</feature>